<comment type="similarity">
    <text evidence="1">Belongs to the metallo-beta-lactamase superfamily. Class-B beta-lactamase family.</text>
</comment>
<dbReference type="EMBL" id="JACICY010000001">
    <property type="protein sequence ID" value="MBB3859335.1"/>
    <property type="molecule type" value="Genomic_DNA"/>
</dbReference>
<dbReference type="GO" id="GO:0016787">
    <property type="term" value="F:hydrolase activity"/>
    <property type="evidence" value="ECO:0007669"/>
    <property type="project" value="UniProtKB-KW"/>
</dbReference>
<dbReference type="Gene3D" id="3.60.15.10">
    <property type="entry name" value="Ribonuclease Z/Hydroxyacylglutathione hydrolase-like"/>
    <property type="match status" value="1"/>
</dbReference>
<sequence length="316" mass="33316">MIVSRRAVLGGSAGLLGSAMIRAQPFAEAYLPRAELVADGIWLVRGADEPISFANGGAIANVAIIATDDGPVLFDAGVSLAHGQALAALALKVTGRPVARVIISHLHPDHALGAAAFAPQIVHSLPATRADLERDAEGFSDAMYRLLSGWMKGTALVLPQGDLGDGLVTIGGRALRLLALKGHSQGDLALLDVATGTLVAGDLVFHNRAPATPHANIAQWQAALDHLETIPHRLLMPGHGPFDRAREAIGQTRDWLAWLDASLRQSVASGLDMTEAGEVPIPPRFATLAFARYELQRSVSHFFPAIEAELLPKTAP</sequence>
<organism evidence="3 4">
    <name type="scientific">Novosphingobium hassiacum</name>
    <dbReference type="NCBI Taxonomy" id="173676"/>
    <lineage>
        <taxon>Bacteria</taxon>
        <taxon>Pseudomonadati</taxon>
        <taxon>Pseudomonadota</taxon>
        <taxon>Alphaproteobacteria</taxon>
        <taxon>Sphingomonadales</taxon>
        <taxon>Sphingomonadaceae</taxon>
        <taxon>Novosphingobium</taxon>
    </lineage>
</organism>
<reference evidence="3 4" key="1">
    <citation type="submission" date="2020-08" db="EMBL/GenBank/DDBJ databases">
        <title>Genomic Encyclopedia of Type Strains, Phase IV (KMG-IV): sequencing the most valuable type-strain genomes for metagenomic binning, comparative biology and taxonomic classification.</title>
        <authorList>
            <person name="Goeker M."/>
        </authorList>
    </citation>
    <scope>NUCLEOTIDE SEQUENCE [LARGE SCALE GENOMIC DNA]</scope>
    <source>
        <strain evidence="3 4">DSM 14552</strain>
    </source>
</reference>
<name>A0A7W5ZWX8_9SPHN</name>
<dbReference type="PROSITE" id="PS51318">
    <property type="entry name" value="TAT"/>
    <property type="match status" value="1"/>
</dbReference>
<dbReference type="Pfam" id="PF00753">
    <property type="entry name" value="Lactamase_B"/>
    <property type="match status" value="1"/>
</dbReference>
<dbReference type="PANTHER" id="PTHR42951:SF4">
    <property type="entry name" value="ACYL-COENZYME A THIOESTERASE MBLAC2"/>
    <property type="match status" value="1"/>
</dbReference>
<dbReference type="Proteomes" id="UP000562395">
    <property type="component" value="Unassembled WGS sequence"/>
</dbReference>
<dbReference type="InterPro" id="IPR001279">
    <property type="entry name" value="Metallo-B-lactamas"/>
</dbReference>
<dbReference type="PANTHER" id="PTHR42951">
    <property type="entry name" value="METALLO-BETA-LACTAMASE DOMAIN-CONTAINING"/>
    <property type="match status" value="1"/>
</dbReference>
<dbReference type="InterPro" id="IPR006311">
    <property type="entry name" value="TAT_signal"/>
</dbReference>
<gene>
    <name evidence="3" type="ORF">GGQ88_000575</name>
</gene>
<comment type="caution">
    <text evidence="3">The sequence shown here is derived from an EMBL/GenBank/DDBJ whole genome shotgun (WGS) entry which is preliminary data.</text>
</comment>
<dbReference type="NCBIfam" id="TIGR04558">
    <property type="entry name" value="SoxH_rel_PQQ_1"/>
    <property type="match status" value="1"/>
</dbReference>
<evidence type="ECO:0000259" key="2">
    <source>
        <dbReference type="SMART" id="SM00849"/>
    </source>
</evidence>
<dbReference type="RefSeq" id="WP_343057058.1">
    <property type="nucleotide sequence ID" value="NZ_JACICY010000001.1"/>
</dbReference>
<dbReference type="InterPro" id="IPR030811">
    <property type="entry name" value="SoxH-rel_PQQ_1"/>
</dbReference>
<dbReference type="SMART" id="SM00849">
    <property type="entry name" value="Lactamase_B"/>
    <property type="match status" value="1"/>
</dbReference>
<dbReference type="SUPFAM" id="SSF56281">
    <property type="entry name" value="Metallo-hydrolase/oxidoreductase"/>
    <property type="match status" value="1"/>
</dbReference>
<dbReference type="InterPro" id="IPR036866">
    <property type="entry name" value="RibonucZ/Hydroxyglut_hydro"/>
</dbReference>
<keyword evidence="4" id="KW-1185">Reference proteome</keyword>
<evidence type="ECO:0000313" key="3">
    <source>
        <dbReference type="EMBL" id="MBB3859335.1"/>
    </source>
</evidence>
<dbReference type="CDD" id="cd16282">
    <property type="entry name" value="metallo-hydrolase-like_MBL-fold"/>
    <property type="match status" value="1"/>
</dbReference>
<evidence type="ECO:0000256" key="1">
    <source>
        <dbReference type="ARBA" id="ARBA00005250"/>
    </source>
</evidence>
<dbReference type="AlphaFoldDB" id="A0A7W5ZWX8"/>
<evidence type="ECO:0000313" key="4">
    <source>
        <dbReference type="Proteomes" id="UP000562395"/>
    </source>
</evidence>
<dbReference type="InterPro" id="IPR050855">
    <property type="entry name" value="NDM-1-like"/>
</dbReference>
<protein>
    <submittedName>
        <fullName evidence="3">Quinoprotein relay system zinc metallohydrolase 1</fullName>
    </submittedName>
</protein>
<dbReference type="GO" id="GO:0017001">
    <property type="term" value="P:antibiotic catabolic process"/>
    <property type="evidence" value="ECO:0007669"/>
    <property type="project" value="UniProtKB-ARBA"/>
</dbReference>
<feature type="domain" description="Metallo-beta-lactamase" evidence="2">
    <location>
        <begin position="59"/>
        <end position="239"/>
    </location>
</feature>
<accession>A0A7W5ZWX8</accession>
<proteinExistence type="inferred from homology"/>
<keyword evidence="3" id="KW-0378">Hydrolase</keyword>